<dbReference type="STRING" id="1280946.HY29_04135"/>
<dbReference type="CDD" id="cd03205">
    <property type="entry name" value="GST_C_6"/>
    <property type="match status" value="1"/>
</dbReference>
<dbReference type="OrthoDB" id="9795329at2"/>
<protein>
    <recommendedName>
        <fullName evidence="1">GST N-terminal domain-containing protein</fullName>
    </recommendedName>
</protein>
<dbReference type="CDD" id="cd03049">
    <property type="entry name" value="GST_N_3"/>
    <property type="match status" value="1"/>
</dbReference>
<dbReference type="SUPFAM" id="SSF52833">
    <property type="entry name" value="Thioredoxin-like"/>
    <property type="match status" value="1"/>
</dbReference>
<dbReference type="Pfam" id="PF13410">
    <property type="entry name" value="GST_C_2"/>
    <property type="match status" value="1"/>
</dbReference>
<dbReference type="Proteomes" id="UP000027037">
    <property type="component" value="Unassembled WGS sequence"/>
</dbReference>
<dbReference type="InterPro" id="IPR050983">
    <property type="entry name" value="GST_Omega/HSP26"/>
</dbReference>
<dbReference type="SUPFAM" id="SSF47616">
    <property type="entry name" value="GST C-terminal domain-like"/>
    <property type="match status" value="1"/>
</dbReference>
<dbReference type="Gene3D" id="1.20.1050.10">
    <property type="match status" value="1"/>
</dbReference>
<dbReference type="GO" id="GO:0005737">
    <property type="term" value="C:cytoplasm"/>
    <property type="evidence" value="ECO:0007669"/>
    <property type="project" value="TreeGrafter"/>
</dbReference>
<dbReference type="InterPro" id="IPR036249">
    <property type="entry name" value="Thioredoxin-like_sf"/>
</dbReference>
<dbReference type="AlphaFoldDB" id="A0A062U763"/>
<dbReference type="InterPro" id="IPR004045">
    <property type="entry name" value="Glutathione_S-Trfase_N"/>
</dbReference>
<dbReference type="eggNOG" id="COG0625">
    <property type="taxonomic scope" value="Bacteria"/>
</dbReference>
<reference evidence="2 3" key="1">
    <citation type="journal article" date="2014" name="Antonie Van Leeuwenhoek">
        <title>Hyphomonas beringensis sp. nov. and Hyphomonas chukchiensis sp. nov., isolated from surface seawater of the Bering Sea and Chukchi Sea.</title>
        <authorList>
            <person name="Li C."/>
            <person name="Lai Q."/>
            <person name="Li G."/>
            <person name="Dong C."/>
            <person name="Wang J."/>
            <person name="Liao Y."/>
            <person name="Shao Z."/>
        </authorList>
    </citation>
    <scope>NUCLEOTIDE SEQUENCE [LARGE SCALE GENOMIC DNA]</scope>
    <source>
        <strain evidence="2 3">25B14_1</strain>
    </source>
</reference>
<feature type="domain" description="GST N-terminal" evidence="1">
    <location>
        <begin position="1"/>
        <end position="80"/>
    </location>
</feature>
<accession>A0A062U763</accession>
<name>A0A062U763_9PROT</name>
<evidence type="ECO:0000259" key="1">
    <source>
        <dbReference type="PROSITE" id="PS50404"/>
    </source>
</evidence>
<dbReference type="PANTHER" id="PTHR43968">
    <property type="match status" value="1"/>
</dbReference>
<dbReference type="RefSeq" id="WP_034798176.1">
    <property type="nucleotide sequence ID" value="NZ_AWFF01000065.1"/>
</dbReference>
<evidence type="ECO:0000313" key="2">
    <source>
        <dbReference type="EMBL" id="KCZ52479.1"/>
    </source>
</evidence>
<dbReference type="Pfam" id="PF13409">
    <property type="entry name" value="GST_N_2"/>
    <property type="match status" value="1"/>
</dbReference>
<dbReference type="Gene3D" id="3.40.30.10">
    <property type="entry name" value="Glutaredoxin"/>
    <property type="match status" value="1"/>
</dbReference>
<dbReference type="PANTHER" id="PTHR43968:SF6">
    <property type="entry name" value="GLUTATHIONE S-TRANSFERASE OMEGA"/>
    <property type="match status" value="1"/>
</dbReference>
<organism evidence="2 3">
    <name type="scientific">Hyphomonas beringensis</name>
    <dbReference type="NCBI Taxonomy" id="1280946"/>
    <lineage>
        <taxon>Bacteria</taxon>
        <taxon>Pseudomonadati</taxon>
        <taxon>Pseudomonadota</taxon>
        <taxon>Alphaproteobacteria</taxon>
        <taxon>Hyphomonadales</taxon>
        <taxon>Hyphomonadaceae</taxon>
        <taxon>Hyphomonas</taxon>
    </lineage>
</organism>
<evidence type="ECO:0000313" key="3">
    <source>
        <dbReference type="Proteomes" id="UP000027037"/>
    </source>
</evidence>
<sequence length="201" mass="22815">MKLHYSLTSPYARKVRVVIIEHDMEDEVELVKANSMAEGAPEIIHNPLSKIPSLILGDGYALYDSPVICEYLDHEAGGKRLLPKEGSRRWTVLRAQALGDGILDAALGLVMESRRPEEERSAMWQERWTGAIHRGVDQIAEEIAEDAKAFDLGRITYVCALGYLDFRLPDLDWRAPHPELADWYDEISARESFARTRPPEE</sequence>
<gene>
    <name evidence="2" type="ORF">HY29_04135</name>
</gene>
<comment type="caution">
    <text evidence="2">The sequence shown here is derived from an EMBL/GenBank/DDBJ whole genome shotgun (WGS) entry which is preliminary data.</text>
</comment>
<keyword evidence="3" id="KW-1185">Reference proteome</keyword>
<proteinExistence type="predicted"/>
<dbReference type="EMBL" id="AWFF01000065">
    <property type="protein sequence ID" value="KCZ52479.1"/>
    <property type="molecule type" value="Genomic_DNA"/>
</dbReference>
<dbReference type="InterPro" id="IPR036282">
    <property type="entry name" value="Glutathione-S-Trfase_C_sf"/>
</dbReference>
<dbReference type="PROSITE" id="PS50404">
    <property type="entry name" value="GST_NTER"/>
    <property type="match status" value="1"/>
</dbReference>
<dbReference type="PATRIC" id="fig|1280946.3.peg.2886"/>